<gene>
    <name evidence="1" type="ORF">CEXT_499271</name>
</gene>
<name>A0AAV4NT92_CAEEX</name>
<protein>
    <submittedName>
        <fullName evidence="1">Uncharacterized protein</fullName>
    </submittedName>
</protein>
<keyword evidence="2" id="KW-1185">Reference proteome</keyword>
<dbReference type="AlphaFoldDB" id="A0AAV4NT92"/>
<evidence type="ECO:0000313" key="2">
    <source>
        <dbReference type="Proteomes" id="UP001054945"/>
    </source>
</evidence>
<sequence>MFLNEDKQGMVTGTTYLIRNEKERSCPWWVYMKNDVPCVIWPSSVNAGVCGLKGLANVAVCFLCVCWSLCFPEIKQRDQSNGKNGNVRKICSNFWVVLF</sequence>
<organism evidence="1 2">
    <name type="scientific">Caerostris extrusa</name>
    <name type="common">Bark spider</name>
    <name type="synonym">Caerostris bankana</name>
    <dbReference type="NCBI Taxonomy" id="172846"/>
    <lineage>
        <taxon>Eukaryota</taxon>
        <taxon>Metazoa</taxon>
        <taxon>Ecdysozoa</taxon>
        <taxon>Arthropoda</taxon>
        <taxon>Chelicerata</taxon>
        <taxon>Arachnida</taxon>
        <taxon>Araneae</taxon>
        <taxon>Araneomorphae</taxon>
        <taxon>Entelegynae</taxon>
        <taxon>Araneoidea</taxon>
        <taxon>Araneidae</taxon>
        <taxon>Caerostris</taxon>
    </lineage>
</organism>
<proteinExistence type="predicted"/>
<evidence type="ECO:0000313" key="1">
    <source>
        <dbReference type="EMBL" id="GIX86958.1"/>
    </source>
</evidence>
<reference evidence="1 2" key="1">
    <citation type="submission" date="2021-06" db="EMBL/GenBank/DDBJ databases">
        <title>Caerostris extrusa draft genome.</title>
        <authorList>
            <person name="Kono N."/>
            <person name="Arakawa K."/>
        </authorList>
    </citation>
    <scope>NUCLEOTIDE SEQUENCE [LARGE SCALE GENOMIC DNA]</scope>
</reference>
<comment type="caution">
    <text evidence="1">The sequence shown here is derived from an EMBL/GenBank/DDBJ whole genome shotgun (WGS) entry which is preliminary data.</text>
</comment>
<accession>A0AAV4NT92</accession>
<dbReference type="Proteomes" id="UP001054945">
    <property type="component" value="Unassembled WGS sequence"/>
</dbReference>
<dbReference type="EMBL" id="BPLR01003634">
    <property type="protein sequence ID" value="GIX86958.1"/>
    <property type="molecule type" value="Genomic_DNA"/>
</dbReference>